<sequence>MARRCDAHPRPHRGGACSYGRVALTLALLLHTSVEAAAASPSPSPPAGVFPPTTATARGALPATAWAFKPTQADGAGVAGTTVAFPFGSLTLGSAAEFPALSSSAGVDLAYILVRIHPGAVAPAHVHPRAAELAFVLAGTVEVAWVDEFGTPAPPPPPSSSPPSSPARGPRSAGRRVANRLGPHEAGVVPRALPHSVACVSPGGCVVLAVLNAGDPGTAFLASSVCAMGGRHPGGALGNLTAPAVAALCAGGVV</sequence>
<dbReference type="EMBL" id="CM020620">
    <property type="protein sequence ID" value="KAK1867509.1"/>
    <property type="molecule type" value="Genomic_DNA"/>
</dbReference>
<gene>
    <name evidence="1" type="ORF">I4F81_010016</name>
</gene>
<name>A0ACC3CBH0_PYRYE</name>
<dbReference type="Proteomes" id="UP000798662">
    <property type="component" value="Chromosome 3"/>
</dbReference>
<accession>A0ACC3CBH0</accession>
<comment type="caution">
    <text evidence="1">The sequence shown here is derived from an EMBL/GenBank/DDBJ whole genome shotgun (WGS) entry which is preliminary data.</text>
</comment>
<proteinExistence type="predicted"/>
<evidence type="ECO:0000313" key="2">
    <source>
        <dbReference type="Proteomes" id="UP000798662"/>
    </source>
</evidence>
<protein>
    <submittedName>
        <fullName evidence="1">Uncharacterized protein</fullName>
    </submittedName>
</protein>
<keyword evidence="2" id="KW-1185">Reference proteome</keyword>
<evidence type="ECO:0000313" key="1">
    <source>
        <dbReference type="EMBL" id="KAK1867509.1"/>
    </source>
</evidence>
<reference evidence="1" key="1">
    <citation type="submission" date="2019-11" db="EMBL/GenBank/DDBJ databases">
        <title>Nori genome reveals adaptations in red seaweeds to the harsh intertidal environment.</title>
        <authorList>
            <person name="Wang D."/>
            <person name="Mao Y."/>
        </authorList>
    </citation>
    <scope>NUCLEOTIDE SEQUENCE</scope>
    <source>
        <tissue evidence="1">Gametophyte</tissue>
    </source>
</reference>
<organism evidence="1 2">
    <name type="scientific">Pyropia yezoensis</name>
    <name type="common">Susabi-nori</name>
    <name type="synonym">Porphyra yezoensis</name>
    <dbReference type="NCBI Taxonomy" id="2788"/>
    <lineage>
        <taxon>Eukaryota</taxon>
        <taxon>Rhodophyta</taxon>
        <taxon>Bangiophyceae</taxon>
        <taxon>Bangiales</taxon>
        <taxon>Bangiaceae</taxon>
        <taxon>Pyropia</taxon>
    </lineage>
</organism>